<keyword evidence="8 14" id="KW-0175">Coiled coil</keyword>
<comment type="subunit">
    <text evidence="14">Homohexamer; The oligomerization is ATP-dependent.</text>
</comment>
<evidence type="ECO:0000256" key="9">
    <source>
        <dbReference type="ARBA" id="ARBA00023186"/>
    </source>
</evidence>
<dbReference type="Pfam" id="PF17871">
    <property type="entry name" value="AAA_lid_9"/>
    <property type="match status" value="1"/>
</dbReference>
<keyword evidence="5 13" id="KW-0547">Nucleotide-binding</keyword>
<dbReference type="Gene3D" id="1.10.1780.10">
    <property type="entry name" value="Clp, N-terminal domain"/>
    <property type="match status" value="1"/>
</dbReference>
<dbReference type="InterPro" id="IPR028299">
    <property type="entry name" value="ClpA/B_CS2"/>
</dbReference>
<dbReference type="CDD" id="cd19499">
    <property type="entry name" value="RecA-like_ClpB_Hsp104-like"/>
    <property type="match status" value="1"/>
</dbReference>
<dbReference type="GO" id="GO:0034605">
    <property type="term" value="P:cellular response to heat"/>
    <property type="evidence" value="ECO:0007669"/>
    <property type="project" value="TreeGrafter"/>
</dbReference>
<dbReference type="GO" id="GO:0005737">
    <property type="term" value="C:cytoplasm"/>
    <property type="evidence" value="ECO:0007669"/>
    <property type="project" value="UniProtKB-SubCell"/>
</dbReference>
<dbReference type="FunFam" id="3.40.50.300:FF:000025">
    <property type="entry name" value="ATP-dependent Clp protease subunit"/>
    <property type="match status" value="1"/>
</dbReference>
<dbReference type="InterPro" id="IPR027417">
    <property type="entry name" value="P-loop_NTPase"/>
</dbReference>
<dbReference type="KEGG" id="mmag:MMAD_01610"/>
<dbReference type="InterPro" id="IPR004176">
    <property type="entry name" value="Clp_R_N"/>
</dbReference>
<dbReference type="GO" id="GO:0042026">
    <property type="term" value="P:protein refolding"/>
    <property type="evidence" value="ECO:0007669"/>
    <property type="project" value="UniProtKB-UniRule"/>
</dbReference>
<keyword evidence="7 14" id="KW-0346">Stress response</keyword>
<evidence type="ECO:0000256" key="14">
    <source>
        <dbReference type="RuleBase" id="RU362034"/>
    </source>
</evidence>
<evidence type="ECO:0000259" key="15">
    <source>
        <dbReference type="PROSITE" id="PS51903"/>
    </source>
</evidence>
<keyword evidence="4 12" id="KW-0677">Repeat</keyword>
<comment type="function">
    <text evidence="10">Part of a stress-induced multi-chaperone system, it is involved in the recovery of the cell from heat-induced damage, in cooperation with DnaK, DnaJ and GrpE. Acts before DnaK, in the processing of protein aggregates. Protein binding stimulates the ATPase activity; ATP hydrolysis unfolds the denatured protein aggregates, which probably helps expose new hydrophobic binding sites on the surface of ClpB-bound aggregates, contributing to the solubilization and refolding of denatured protein aggregates by DnaK.</text>
</comment>
<evidence type="ECO:0000256" key="5">
    <source>
        <dbReference type="ARBA" id="ARBA00022741"/>
    </source>
</evidence>
<evidence type="ECO:0000256" key="10">
    <source>
        <dbReference type="ARBA" id="ARBA00025613"/>
    </source>
</evidence>
<dbReference type="Proteomes" id="UP000466517">
    <property type="component" value="Chromosome"/>
</dbReference>
<evidence type="ECO:0000256" key="3">
    <source>
        <dbReference type="ARBA" id="ARBA00017574"/>
    </source>
</evidence>
<evidence type="ECO:0000256" key="1">
    <source>
        <dbReference type="ARBA" id="ARBA00004496"/>
    </source>
</evidence>
<organism evidence="16 17">
    <name type="scientific">Mycolicibacterium madagascariense</name>
    <dbReference type="NCBI Taxonomy" id="212765"/>
    <lineage>
        <taxon>Bacteria</taxon>
        <taxon>Bacillati</taxon>
        <taxon>Actinomycetota</taxon>
        <taxon>Actinomycetes</taxon>
        <taxon>Mycobacteriales</taxon>
        <taxon>Mycobacteriaceae</taxon>
        <taxon>Mycolicibacterium</taxon>
    </lineage>
</organism>
<comment type="subunit">
    <text evidence="11">Homohexamer. The oligomerization is ATP-dependent.</text>
</comment>
<dbReference type="PRINTS" id="PR00300">
    <property type="entry name" value="CLPPROTEASEA"/>
</dbReference>
<protein>
    <recommendedName>
        <fullName evidence="3 14">Chaperone protein ClpB</fullName>
    </recommendedName>
</protein>
<dbReference type="GO" id="GO:0016887">
    <property type="term" value="F:ATP hydrolysis activity"/>
    <property type="evidence" value="ECO:0007669"/>
    <property type="project" value="InterPro"/>
</dbReference>
<dbReference type="InterPro" id="IPR019489">
    <property type="entry name" value="Clp_ATPase_C"/>
</dbReference>
<feature type="coiled-coil region" evidence="14">
    <location>
        <begin position="87"/>
        <end position="114"/>
    </location>
</feature>
<dbReference type="InterPro" id="IPR003959">
    <property type="entry name" value="ATPase_AAA_core"/>
</dbReference>
<dbReference type="GO" id="GO:0005524">
    <property type="term" value="F:ATP binding"/>
    <property type="evidence" value="ECO:0007669"/>
    <property type="project" value="UniProtKB-UniRule"/>
</dbReference>
<dbReference type="AlphaFoldDB" id="A0A7I7X853"/>
<comment type="subcellular location">
    <subcellularLocation>
        <location evidence="1 14">Cytoplasm</location>
    </subcellularLocation>
</comment>
<dbReference type="SUPFAM" id="SSF52540">
    <property type="entry name" value="P-loop containing nucleoside triphosphate hydrolases"/>
    <property type="match status" value="2"/>
</dbReference>
<dbReference type="EMBL" id="AP022610">
    <property type="protein sequence ID" value="BBZ25866.1"/>
    <property type="molecule type" value="Genomic_DNA"/>
</dbReference>
<keyword evidence="14" id="KW-0963">Cytoplasm</keyword>
<dbReference type="InterPro" id="IPR001270">
    <property type="entry name" value="ClpA/B"/>
</dbReference>
<dbReference type="InterPro" id="IPR018368">
    <property type="entry name" value="ClpA/B_CS1"/>
</dbReference>
<dbReference type="Gene3D" id="1.10.8.60">
    <property type="match status" value="1"/>
</dbReference>
<dbReference type="SMART" id="SM00382">
    <property type="entry name" value="AAA"/>
    <property type="match status" value="2"/>
</dbReference>
<feature type="coiled-coil region" evidence="14">
    <location>
        <begin position="417"/>
        <end position="538"/>
    </location>
</feature>
<gene>
    <name evidence="16" type="primary">clpB_1</name>
    <name evidence="14" type="synonym">clpB</name>
    <name evidence="16" type="ORF">MMAD_01610</name>
</gene>
<dbReference type="Pfam" id="PF07724">
    <property type="entry name" value="AAA_2"/>
    <property type="match status" value="1"/>
</dbReference>
<dbReference type="FunFam" id="3.40.50.300:FF:000010">
    <property type="entry name" value="Chaperone clpB 1, putative"/>
    <property type="match status" value="1"/>
</dbReference>
<dbReference type="InterPro" id="IPR041546">
    <property type="entry name" value="ClpA/ClpB_AAA_lid"/>
</dbReference>
<dbReference type="PROSITE" id="PS00871">
    <property type="entry name" value="CLPAB_2"/>
    <property type="match status" value="1"/>
</dbReference>
<dbReference type="SUPFAM" id="SSF81923">
    <property type="entry name" value="Double Clp-N motif"/>
    <property type="match status" value="1"/>
</dbReference>
<dbReference type="PROSITE" id="PS00870">
    <property type="entry name" value="CLPAB_1"/>
    <property type="match status" value="1"/>
</dbReference>
<dbReference type="Pfam" id="PF10431">
    <property type="entry name" value="ClpB_D2-small"/>
    <property type="match status" value="1"/>
</dbReference>
<dbReference type="CDD" id="cd00009">
    <property type="entry name" value="AAA"/>
    <property type="match status" value="1"/>
</dbReference>
<evidence type="ECO:0000256" key="7">
    <source>
        <dbReference type="ARBA" id="ARBA00023016"/>
    </source>
</evidence>
<accession>A0A7I7X853</accession>
<sequence>MDVTKLTQKSQEALAEAQGIATRMGHVEVDGEHLLTALIDQPEGLVPRLLDHAGADVAALRADLDRELNRRPRVSGPGAAPGQVSVTRRLATLLEAAEREAQRLRDDYVSVEHLVIALAEEGTASAAGRILLSHGVTRDSFLTALTKVRGNQRVTSASPEGAYEALEKYGRDLVAEARAGTLDPVIGRDAEIRRVIQILSRKTKNNPVLIGDPGVGKTAIVEGLAQRIVRADVPEGLRDKTIFSLDMGALIAGAKYRGEFEERLQAVLSEVKAAEGRILLFVDELHTVVGAGATEGSLDAGNMLKPMLARGELHMIGATTLDEYRTHIEKDAALERRFQTVLVEEPDVEDALSILRGLRERLEVFHGVKIQDAALVAAATLSHRYITDRFLPDKAIDLVDEACARLRTEIDSMPAELDEMTRRVTRLEIEEAALAKETDAASQARLADLRRELADLRAETDARHAQWDAERQAIRRVQELRGQLEQLRHEADEAERAYDLNRAAELRYGQITELERKLHAAEEQLATKQGEKRLLREVVTEDEIAEIVAAWTGIPVARLQEGEREKLLRLDDILHERVIGQDEAVRLVADAVIRARSGIRDPRRPIGSFIFLGPTGVGKTELAKTLAAALFDSEDNTVRLDMSEYQERHTVSRLVGAPPGYVGYEEGGQLTEAVRRKPYSVVLLDEIEKAHADVFNTMLQVLDDGRLTDAQGRRVDFRNTVVIMTSNIGSHHLLDGVTADGEIKPDAYDRVMAELRAHFRPEFLNRVDDIVLFTPLSMLQLERIVELQLTQLRDRLAQRQIELVVTPEARRLIAQRGYDPVYGARPLRRYVAHEVETKIGRALLRGDIGGGGTIRVSAQNDELAVDYSASAVAA</sequence>
<keyword evidence="6 13" id="KW-0067">ATP-binding</keyword>
<feature type="domain" description="Clp R" evidence="15">
    <location>
        <begin position="3"/>
        <end position="151"/>
    </location>
</feature>
<dbReference type="SMART" id="SM01086">
    <property type="entry name" value="ClpB_D2-small"/>
    <property type="match status" value="1"/>
</dbReference>
<reference evidence="16 17" key="1">
    <citation type="journal article" date="2019" name="Emerg. Microbes Infect.">
        <title>Comprehensive subspecies identification of 175 nontuberculous mycobacteria species based on 7547 genomic profiles.</title>
        <authorList>
            <person name="Matsumoto Y."/>
            <person name="Kinjo T."/>
            <person name="Motooka D."/>
            <person name="Nabeya D."/>
            <person name="Jung N."/>
            <person name="Uechi K."/>
            <person name="Horii T."/>
            <person name="Iida T."/>
            <person name="Fujita J."/>
            <person name="Nakamura S."/>
        </authorList>
    </citation>
    <scope>NUCLEOTIDE SEQUENCE [LARGE SCALE GENOMIC DNA]</scope>
    <source>
        <strain evidence="16 17">JCM 13574</strain>
    </source>
</reference>
<evidence type="ECO:0000256" key="11">
    <source>
        <dbReference type="ARBA" id="ARBA00026057"/>
    </source>
</evidence>
<evidence type="ECO:0000256" key="8">
    <source>
        <dbReference type="ARBA" id="ARBA00023054"/>
    </source>
</evidence>
<dbReference type="PANTHER" id="PTHR11638">
    <property type="entry name" value="ATP-DEPENDENT CLP PROTEASE"/>
    <property type="match status" value="1"/>
</dbReference>
<evidence type="ECO:0000313" key="17">
    <source>
        <dbReference type="Proteomes" id="UP000466517"/>
    </source>
</evidence>
<dbReference type="PANTHER" id="PTHR11638:SF18">
    <property type="entry name" value="HEAT SHOCK PROTEIN 104"/>
    <property type="match status" value="1"/>
</dbReference>
<evidence type="ECO:0000256" key="6">
    <source>
        <dbReference type="ARBA" id="ARBA00022840"/>
    </source>
</evidence>
<dbReference type="Pfam" id="PF02861">
    <property type="entry name" value="Clp_N"/>
    <property type="match status" value="1"/>
</dbReference>
<evidence type="ECO:0000313" key="16">
    <source>
        <dbReference type="EMBL" id="BBZ25866.1"/>
    </source>
</evidence>
<dbReference type="InterPro" id="IPR050130">
    <property type="entry name" value="ClpA_ClpB"/>
</dbReference>
<evidence type="ECO:0000256" key="12">
    <source>
        <dbReference type="PROSITE-ProRule" id="PRU01251"/>
    </source>
</evidence>
<evidence type="ECO:0000256" key="4">
    <source>
        <dbReference type="ARBA" id="ARBA00022737"/>
    </source>
</evidence>
<dbReference type="InterPro" id="IPR036628">
    <property type="entry name" value="Clp_N_dom_sf"/>
</dbReference>
<dbReference type="Pfam" id="PF00004">
    <property type="entry name" value="AAA"/>
    <property type="match status" value="1"/>
</dbReference>
<proteinExistence type="inferred from homology"/>
<evidence type="ECO:0000256" key="2">
    <source>
        <dbReference type="ARBA" id="ARBA00008675"/>
    </source>
</evidence>
<evidence type="ECO:0000256" key="13">
    <source>
        <dbReference type="RuleBase" id="RU004432"/>
    </source>
</evidence>
<name>A0A7I7X853_9MYCO</name>
<dbReference type="InterPro" id="IPR003593">
    <property type="entry name" value="AAA+_ATPase"/>
</dbReference>
<dbReference type="FunFam" id="3.40.50.300:FF:000120">
    <property type="entry name" value="ATP-dependent chaperone ClpB"/>
    <property type="match status" value="1"/>
</dbReference>
<dbReference type="InterPro" id="IPR017730">
    <property type="entry name" value="Chaperonin_ClpB"/>
</dbReference>
<dbReference type="NCBIfam" id="TIGR03346">
    <property type="entry name" value="chaperone_ClpB"/>
    <property type="match status" value="1"/>
</dbReference>
<dbReference type="RefSeq" id="WP_163731099.1">
    <property type="nucleotide sequence ID" value="NZ_AP022610.1"/>
</dbReference>
<comment type="similarity">
    <text evidence="2 13">Belongs to the ClpA/ClpB family.</text>
</comment>
<keyword evidence="17" id="KW-1185">Reference proteome</keyword>
<dbReference type="Gene3D" id="3.40.50.300">
    <property type="entry name" value="P-loop containing nucleotide triphosphate hydrolases"/>
    <property type="match status" value="3"/>
</dbReference>
<keyword evidence="9 13" id="KW-0143">Chaperone</keyword>
<dbReference type="PROSITE" id="PS51903">
    <property type="entry name" value="CLP_R"/>
    <property type="match status" value="1"/>
</dbReference>